<comment type="caution">
    <text evidence="7">The sequence shown here is derived from an EMBL/GenBank/DDBJ whole genome shotgun (WGS) entry which is preliminary data.</text>
</comment>
<protein>
    <submittedName>
        <fullName evidence="7">Putative membrane protein</fullName>
    </submittedName>
</protein>
<feature type="transmembrane region" description="Helical" evidence="5">
    <location>
        <begin position="161"/>
        <end position="181"/>
    </location>
</feature>
<evidence type="ECO:0000256" key="5">
    <source>
        <dbReference type="SAM" id="Phobius"/>
    </source>
</evidence>
<evidence type="ECO:0000313" key="8">
    <source>
        <dbReference type="Proteomes" id="UP000247459"/>
    </source>
</evidence>
<comment type="subcellular location">
    <subcellularLocation>
        <location evidence="1">Membrane</location>
        <topology evidence="1">Multi-pass membrane protein</topology>
    </subcellularLocation>
</comment>
<feature type="transmembrane region" description="Helical" evidence="5">
    <location>
        <begin position="52"/>
        <end position="76"/>
    </location>
</feature>
<feature type="transmembrane region" description="Helical" evidence="5">
    <location>
        <begin position="458"/>
        <end position="477"/>
    </location>
</feature>
<dbReference type="OrthoDB" id="581879at2"/>
<evidence type="ECO:0000256" key="2">
    <source>
        <dbReference type="ARBA" id="ARBA00022692"/>
    </source>
</evidence>
<reference evidence="7 8" key="1">
    <citation type="submission" date="2018-01" db="EMBL/GenBank/DDBJ databases">
        <title>Genome sequence of the PGP bacterium Paenibacillus illinoisensis E3.</title>
        <authorList>
            <person name="Rolli E."/>
            <person name="Marasco R."/>
            <person name="Bessem C."/>
            <person name="Michoud G."/>
            <person name="Gaiarsa S."/>
            <person name="Borin S."/>
            <person name="Daffonchio D."/>
        </authorList>
    </citation>
    <scope>NUCLEOTIDE SEQUENCE [LARGE SCALE GENOMIC DNA]</scope>
    <source>
        <strain evidence="7 8">E3</strain>
    </source>
</reference>
<dbReference type="AlphaFoldDB" id="A0A2W0C9U8"/>
<feature type="transmembrane region" description="Helical" evidence="5">
    <location>
        <begin position="410"/>
        <end position="428"/>
    </location>
</feature>
<dbReference type="RefSeq" id="WP_110822986.1">
    <property type="nucleotide sequence ID" value="NZ_PRLG01000039.1"/>
</dbReference>
<proteinExistence type="predicted"/>
<sequence length="665" mass="73823">MDHTQFTHDNRRRPKHQFPKKATYREAFRIKPIPLNWFRGIGSAISVGIPSLIGFLIGDPALGILASVGGFTFLYVSNEPYSQRAVRLFWIALGLTASFALGALSSYNDVLLVLMFGVIGFLSTMLFKLFEFVGPGGLFIVLAYAIGTSMPHDLAVLGSKVLSVLLGAIFAWIVAMTGVLVNPYRNENKAVSAVYQSLASLLSSIGMDTYTERQHQTAFLIKQAERTLSHAKLFGKRNRNNYVLEKLVRLNAQAEVIFLSILDVSQEKKHEMEDQIAKSLQTMSNQLRDKDKEKHIKVQMSEEGSSTFLRNLYANVKFACEIHSGTVALSSAPASSGAEEKKNVSGTDRIKKLFSRDSHIPFVALRYGTIIFISAAIAYGFHLNRSYWVPLSSAAVMGGGTYVSNLHRGIQRSVGTIIGIWIGAALLWLKPAGLFVSLTLAGLQFIVELIYARNYSLAVMFITPSTLLIGTTINPALTSGYFISARLFDIIIGSIVAIVGTALLWRKISSKRLLTVFSDAVGKEGEMLISMLESEHTPMQAPKHQELQHALLQLRLVYDRALAESLRRDVKVTSLSPAVGDCLHLGYMLLAASRHPSREVAEERVYEYKVYFERLRHSIKESENLCMDVPDVPSLPEYPLIHEDLARLNHSLRNEAIKKGMELHG</sequence>
<feature type="transmembrane region" description="Helical" evidence="5">
    <location>
        <begin position="483"/>
        <end position="505"/>
    </location>
</feature>
<dbReference type="Pfam" id="PF13515">
    <property type="entry name" value="FUSC_2"/>
    <property type="match status" value="1"/>
</dbReference>
<dbReference type="InterPro" id="IPR049453">
    <property type="entry name" value="Memb_transporter_dom"/>
</dbReference>
<feature type="domain" description="Integral membrane bound transporter" evidence="6">
    <location>
        <begin position="374"/>
        <end position="499"/>
    </location>
</feature>
<feature type="transmembrane region" description="Helical" evidence="5">
    <location>
        <begin position="137"/>
        <end position="155"/>
    </location>
</feature>
<keyword evidence="3 5" id="KW-1133">Transmembrane helix</keyword>
<evidence type="ECO:0000256" key="1">
    <source>
        <dbReference type="ARBA" id="ARBA00004141"/>
    </source>
</evidence>
<evidence type="ECO:0000256" key="3">
    <source>
        <dbReference type="ARBA" id="ARBA00022989"/>
    </source>
</evidence>
<feature type="transmembrane region" description="Helical" evidence="5">
    <location>
        <begin position="359"/>
        <end position="381"/>
    </location>
</feature>
<keyword evidence="2 5" id="KW-0812">Transmembrane</keyword>
<name>A0A2W0C9U8_9BACL</name>
<organism evidence="7 8">
    <name type="scientific">Paenibacillus illinoisensis</name>
    <dbReference type="NCBI Taxonomy" id="59845"/>
    <lineage>
        <taxon>Bacteria</taxon>
        <taxon>Bacillati</taxon>
        <taxon>Bacillota</taxon>
        <taxon>Bacilli</taxon>
        <taxon>Bacillales</taxon>
        <taxon>Paenibacillaceae</taxon>
        <taxon>Paenibacillus</taxon>
    </lineage>
</organism>
<gene>
    <name evidence="7" type="ORF">PIL02S_06719</name>
</gene>
<dbReference type="EMBL" id="PRLG01000039">
    <property type="protein sequence ID" value="PYY25125.1"/>
    <property type="molecule type" value="Genomic_DNA"/>
</dbReference>
<accession>A0A2W0C9U8</accession>
<keyword evidence="4 5" id="KW-0472">Membrane</keyword>
<evidence type="ECO:0000256" key="4">
    <source>
        <dbReference type="ARBA" id="ARBA00023136"/>
    </source>
</evidence>
<feature type="transmembrane region" description="Helical" evidence="5">
    <location>
        <begin position="110"/>
        <end position="130"/>
    </location>
</feature>
<feature type="transmembrane region" description="Helical" evidence="5">
    <location>
        <begin position="88"/>
        <end position="104"/>
    </location>
</feature>
<dbReference type="GO" id="GO:0016020">
    <property type="term" value="C:membrane"/>
    <property type="evidence" value="ECO:0007669"/>
    <property type="project" value="UniProtKB-SubCell"/>
</dbReference>
<evidence type="ECO:0000259" key="6">
    <source>
        <dbReference type="Pfam" id="PF13515"/>
    </source>
</evidence>
<evidence type="ECO:0000313" key="7">
    <source>
        <dbReference type="EMBL" id="PYY25125.1"/>
    </source>
</evidence>
<dbReference type="Proteomes" id="UP000247459">
    <property type="component" value="Unassembled WGS sequence"/>
</dbReference>